<dbReference type="OrthoDB" id="9006080at2"/>
<feature type="signal peptide" evidence="1">
    <location>
        <begin position="1"/>
        <end position="24"/>
    </location>
</feature>
<evidence type="ECO:0000313" key="2">
    <source>
        <dbReference type="EMBL" id="POR48807.1"/>
    </source>
</evidence>
<dbReference type="Proteomes" id="UP000237381">
    <property type="component" value="Unassembled WGS sequence"/>
</dbReference>
<sequence>MKVRLLIAPVIWAVACAGASSAFAGASAALSDDDSSTVFSSVKLTTLQDVGGSAKVQAPTASVGADVLRGASGNVGVNLTAGALNAQSNQLVLATPSRAEIVTQQHTHAVVQLVAGSARAELGAGALAGASGNIGVNIAAGAGNAQSNALIVH</sequence>
<feature type="chain" id="PRO_5015522862" description="Fap amyloid fibril minor component" evidence="1">
    <location>
        <begin position="25"/>
        <end position="153"/>
    </location>
</feature>
<evidence type="ECO:0000256" key="1">
    <source>
        <dbReference type="SAM" id="SignalP"/>
    </source>
</evidence>
<dbReference type="EMBL" id="PQGA01000013">
    <property type="protein sequence ID" value="POR48807.1"/>
    <property type="molecule type" value="Genomic_DNA"/>
</dbReference>
<dbReference type="RefSeq" id="WP_146055338.1">
    <property type="nucleotide sequence ID" value="NZ_PQGA01000013.1"/>
</dbReference>
<accession>A0A2S4M2D7</accession>
<proteinExistence type="predicted"/>
<gene>
    <name evidence="2" type="ORF">B0G62_11392</name>
</gene>
<evidence type="ECO:0000313" key="3">
    <source>
        <dbReference type="Proteomes" id="UP000237381"/>
    </source>
</evidence>
<dbReference type="AlphaFoldDB" id="A0A2S4M2D7"/>
<organism evidence="2 3">
    <name type="scientific">Paraburkholderia eburnea</name>
    <dbReference type="NCBI Taxonomy" id="1189126"/>
    <lineage>
        <taxon>Bacteria</taxon>
        <taxon>Pseudomonadati</taxon>
        <taxon>Pseudomonadota</taxon>
        <taxon>Betaproteobacteria</taxon>
        <taxon>Burkholderiales</taxon>
        <taxon>Burkholderiaceae</taxon>
        <taxon>Paraburkholderia</taxon>
    </lineage>
</organism>
<protein>
    <recommendedName>
        <fullName evidence="4">Fap amyloid fibril minor component</fullName>
    </recommendedName>
</protein>
<keyword evidence="3" id="KW-1185">Reference proteome</keyword>
<reference evidence="2 3" key="1">
    <citation type="submission" date="2018-01" db="EMBL/GenBank/DDBJ databases">
        <title>Genomic Encyclopedia of Type Strains, Phase III (KMG-III): the genomes of soil and plant-associated and newly described type strains.</title>
        <authorList>
            <person name="Whitman W."/>
        </authorList>
    </citation>
    <scope>NUCLEOTIDE SEQUENCE [LARGE SCALE GENOMIC DNA]</scope>
    <source>
        <strain evidence="2 3">JCM 18070</strain>
    </source>
</reference>
<comment type="caution">
    <text evidence="2">The sequence shown here is derived from an EMBL/GenBank/DDBJ whole genome shotgun (WGS) entry which is preliminary data.</text>
</comment>
<name>A0A2S4M2D7_9BURK</name>
<evidence type="ECO:0008006" key="4">
    <source>
        <dbReference type="Google" id="ProtNLM"/>
    </source>
</evidence>
<dbReference type="PROSITE" id="PS51257">
    <property type="entry name" value="PROKAR_LIPOPROTEIN"/>
    <property type="match status" value="1"/>
</dbReference>
<keyword evidence="1" id="KW-0732">Signal</keyword>